<dbReference type="AlphaFoldDB" id="A0AAD1SZU7"/>
<dbReference type="Proteomes" id="UP001295444">
    <property type="component" value="Chromosome 08"/>
</dbReference>
<gene>
    <name evidence="2" type="ORF">PECUL_23A021940</name>
</gene>
<evidence type="ECO:0000256" key="1">
    <source>
        <dbReference type="SAM" id="MobiDB-lite"/>
    </source>
</evidence>
<accession>A0AAD1SZU7</accession>
<evidence type="ECO:0000313" key="2">
    <source>
        <dbReference type="EMBL" id="CAH2311967.1"/>
    </source>
</evidence>
<name>A0AAD1SZU7_PELCU</name>
<sequence>MANRKPPEKHLKKYKKITKEQDQKKDDNIGTSLFYTSTYRTTINNIEDSSLQDDDESIIESINIGESQINSPAIQRHGTVTPKHLEIALSQLLEQLKAEIQTNSKGIKGDIIELSSRVEKMEEKNRLISPNK</sequence>
<proteinExistence type="predicted"/>
<keyword evidence="3" id="KW-1185">Reference proteome</keyword>
<evidence type="ECO:0000313" key="3">
    <source>
        <dbReference type="Proteomes" id="UP001295444"/>
    </source>
</evidence>
<reference evidence="2" key="1">
    <citation type="submission" date="2022-03" db="EMBL/GenBank/DDBJ databases">
        <authorList>
            <person name="Alioto T."/>
            <person name="Alioto T."/>
            <person name="Gomez Garrido J."/>
        </authorList>
    </citation>
    <scope>NUCLEOTIDE SEQUENCE</scope>
</reference>
<organism evidence="2 3">
    <name type="scientific">Pelobates cultripes</name>
    <name type="common">Western spadefoot toad</name>
    <dbReference type="NCBI Taxonomy" id="61616"/>
    <lineage>
        <taxon>Eukaryota</taxon>
        <taxon>Metazoa</taxon>
        <taxon>Chordata</taxon>
        <taxon>Craniata</taxon>
        <taxon>Vertebrata</taxon>
        <taxon>Euteleostomi</taxon>
        <taxon>Amphibia</taxon>
        <taxon>Batrachia</taxon>
        <taxon>Anura</taxon>
        <taxon>Pelobatoidea</taxon>
        <taxon>Pelobatidae</taxon>
        <taxon>Pelobates</taxon>
    </lineage>
</organism>
<protein>
    <submittedName>
        <fullName evidence="2">Uncharacterized protein</fullName>
    </submittedName>
</protein>
<feature type="compositionally biased region" description="Basic and acidic residues" evidence="1">
    <location>
        <begin position="17"/>
        <end position="26"/>
    </location>
</feature>
<feature type="region of interest" description="Disordered" evidence="1">
    <location>
        <begin position="1"/>
        <end position="26"/>
    </location>
</feature>
<dbReference type="EMBL" id="OW240919">
    <property type="protein sequence ID" value="CAH2311967.1"/>
    <property type="molecule type" value="Genomic_DNA"/>
</dbReference>